<dbReference type="OrthoDB" id="544350at2759"/>
<dbReference type="Gene3D" id="1.10.510.10">
    <property type="entry name" value="Transferase(Phosphotransferase) domain 1"/>
    <property type="match status" value="1"/>
</dbReference>
<keyword evidence="3" id="KW-1185">Reference proteome</keyword>
<evidence type="ECO:0000313" key="3">
    <source>
        <dbReference type="Proteomes" id="UP000789706"/>
    </source>
</evidence>
<accession>A0A9N9B4H4</accession>
<dbReference type="AlphaFoldDB" id="A0A9N9B4H4"/>
<evidence type="ECO:0000313" key="2">
    <source>
        <dbReference type="EMBL" id="CAG8555228.1"/>
    </source>
</evidence>
<feature type="domain" description="Protein kinase" evidence="1">
    <location>
        <begin position="34"/>
        <end position="150"/>
    </location>
</feature>
<dbReference type="PROSITE" id="PS50011">
    <property type="entry name" value="PROTEIN_KINASE_DOM"/>
    <property type="match status" value="1"/>
</dbReference>
<evidence type="ECO:0000259" key="1">
    <source>
        <dbReference type="PROSITE" id="PS50011"/>
    </source>
</evidence>
<comment type="caution">
    <text evidence="2">The sequence shown here is derived from an EMBL/GenBank/DDBJ whole genome shotgun (WGS) entry which is preliminary data.</text>
</comment>
<dbReference type="Proteomes" id="UP000789706">
    <property type="component" value="Unassembled WGS sequence"/>
</dbReference>
<proteinExistence type="predicted"/>
<reference evidence="2" key="1">
    <citation type="submission" date="2021-06" db="EMBL/GenBank/DDBJ databases">
        <authorList>
            <person name="Kallberg Y."/>
            <person name="Tangrot J."/>
            <person name="Rosling A."/>
        </authorList>
    </citation>
    <scope>NUCLEOTIDE SEQUENCE</scope>
    <source>
        <strain evidence="2">AZ414A</strain>
    </source>
</reference>
<dbReference type="EMBL" id="CAJVPK010000861">
    <property type="protein sequence ID" value="CAG8555228.1"/>
    <property type="molecule type" value="Genomic_DNA"/>
</dbReference>
<dbReference type="GO" id="GO:0005524">
    <property type="term" value="F:ATP binding"/>
    <property type="evidence" value="ECO:0007669"/>
    <property type="project" value="InterPro"/>
</dbReference>
<gene>
    <name evidence="2" type="ORF">DEBURN_LOCUS7305</name>
</gene>
<name>A0A9N9B4H4_9GLOM</name>
<dbReference type="GO" id="GO:0004672">
    <property type="term" value="F:protein kinase activity"/>
    <property type="evidence" value="ECO:0007669"/>
    <property type="project" value="InterPro"/>
</dbReference>
<protein>
    <submittedName>
        <fullName evidence="2">8667_t:CDS:1</fullName>
    </submittedName>
</protein>
<organism evidence="2 3">
    <name type="scientific">Diversispora eburnea</name>
    <dbReference type="NCBI Taxonomy" id="1213867"/>
    <lineage>
        <taxon>Eukaryota</taxon>
        <taxon>Fungi</taxon>
        <taxon>Fungi incertae sedis</taxon>
        <taxon>Mucoromycota</taxon>
        <taxon>Glomeromycotina</taxon>
        <taxon>Glomeromycetes</taxon>
        <taxon>Diversisporales</taxon>
        <taxon>Diversisporaceae</taxon>
        <taxon>Diversispora</taxon>
    </lineage>
</organism>
<sequence>MTKCKVVSDDNDNNNEISQQNADKSIRWIPFTEFSNLMEMGKGRSGIVYSAIWNGAPEQKYDLVWNKKRVVLKVLTNSGFKNLNFLKELRIYYQCMDSFRILPCYGISQQPYTDNYILVMQYASEDHTFDWIGSSRFSQWEHFKTWLWAR</sequence>
<dbReference type="InterPro" id="IPR000719">
    <property type="entry name" value="Prot_kinase_dom"/>
</dbReference>
<dbReference type="SUPFAM" id="SSF56112">
    <property type="entry name" value="Protein kinase-like (PK-like)"/>
    <property type="match status" value="1"/>
</dbReference>
<dbReference type="InterPro" id="IPR011009">
    <property type="entry name" value="Kinase-like_dom_sf"/>
</dbReference>